<evidence type="ECO:0000256" key="6">
    <source>
        <dbReference type="HAMAP-Rule" id="MF_00519"/>
    </source>
</evidence>
<dbReference type="NCBIfam" id="NF002795">
    <property type="entry name" value="PRK02929.1"/>
    <property type="match status" value="1"/>
</dbReference>
<evidence type="ECO:0000259" key="9">
    <source>
        <dbReference type="Pfam" id="PF24856"/>
    </source>
</evidence>
<reference evidence="10 11" key="1">
    <citation type="submission" date="2018-05" db="EMBL/GenBank/DDBJ databases">
        <title>Reference genomes for bee gut microbiota database.</title>
        <authorList>
            <person name="Ellegaard K.M."/>
        </authorList>
    </citation>
    <scope>NUCLEOTIDE SEQUENCE [LARGE SCALE GENOMIC DNA]</scope>
    <source>
        <strain evidence="10 11">ESL0182</strain>
    </source>
</reference>
<dbReference type="InterPro" id="IPR024664">
    <property type="entry name" value="Ara_Isoase_C"/>
</dbReference>
<gene>
    <name evidence="6" type="primary">araA</name>
    <name evidence="10" type="ORF">DKK70_04240</name>
</gene>
<evidence type="ECO:0000256" key="5">
    <source>
        <dbReference type="ARBA" id="ARBA00023277"/>
    </source>
</evidence>
<dbReference type="EC" id="5.3.1.4" evidence="6"/>
<dbReference type="InterPro" id="IPR004216">
    <property type="entry name" value="Fuc/Ara_isomerase_C"/>
</dbReference>
<dbReference type="SUPFAM" id="SSF50443">
    <property type="entry name" value="FucI/AraA C-terminal domain-like"/>
    <property type="match status" value="1"/>
</dbReference>
<dbReference type="PANTHER" id="PTHR38464">
    <property type="entry name" value="L-ARABINOSE ISOMERASE"/>
    <property type="match status" value="1"/>
</dbReference>
<evidence type="ECO:0000256" key="2">
    <source>
        <dbReference type="ARBA" id="ARBA00022935"/>
    </source>
</evidence>
<evidence type="ECO:0000259" key="7">
    <source>
        <dbReference type="Pfam" id="PF02610"/>
    </source>
</evidence>
<dbReference type="GO" id="GO:0019569">
    <property type="term" value="P:L-arabinose catabolic process to D-xylulose 5-phosphate"/>
    <property type="evidence" value="ECO:0007669"/>
    <property type="project" value="UniProtKB-UniRule"/>
</dbReference>
<feature type="binding site" evidence="6">
    <location>
        <position position="306"/>
    </location>
    <ligand>
        <name>Mn(2+)</name>
        <dbReference type="ChEBI" id="CHEBI:29035"/>
    </ligand>
</feature>
<comment type="pathway">
    <text evidence="6">Carbohydrate degradation; L-arabinose degradation via L-ribulose; D-xylulose 5-phosphate from L-arabinose (bacterial route): step 1/3.</text>
</comment>
<name>A0A2V4E5N0_9GAMM</name>
<feature type="domain" description="L-arabinose isomerase central" evidence="9">
    <location>
        <begin position="177"/>
        <end position="324"/>
    </location>
</feature>
<dbReference type="Proteomes" id="UP000247932">
    <property type="component" value="Unassembled WGS sequence"/>
</dbReference>
<comment type="similarity">
    <text evidence="6">Belongs to the arabinose isomerase family.</text>
</comment>
<sequence length="503" mass="56307">MFVYKEAEIWFVAGSQHLYGSEALEQIKKNIQQVTDYFNHEANLPVKIVLKPLATKPDDIFNLCQEVNYSAKCVGLITWLHTFSPAKMWINGLSHLQKPLLQLHTQFNEVVPWDSMDMDFMNLNQTAHGGREFGFIGSRMRQPHSLVTGYWKDKEVHEQIAKWMRVCVAINAEKTMKIVRFGDNMREVAVTEGNKVSAQIKFGYSVNTHAVGDLVSVINAITEGDIAQLIDEYESLYHLTPVAQINGEKRPNLIDAARIELGIEQFLKQGNYCGFTTTFEDLYGMTQLPGLAVQRLMAKGYGFAGEGDWKTAALLSTMKLMAKGLSGGTAFMEDYTYDFTKGNELVVGSHMLEVCPSIIDDGIKPLLDIQHLGIGGKADPARLIFPSKPGAAINVSLIDIGNRFRLVANELETIKQPYALPKLPVACAVWKPKPSLKVSAEAWILAGAAHHSVYSQALSMDYLRLYAQLHNIELLVIDEDTRINDFRNALRWNEIAYCNPYAG</sequence>
<feature type="binding site" evidence="6">
    <location>
        <position position="350"/>
    </location>
    <ligand>
        <name>Mn(2+)</name>
        <dbReference type="ChEBI" id="CHEBI:29035"/>
    </ligand>
</feature>
<dbReference type="AlphaFoldDB" id="A0A2V4E5N0"/>
<dbReference type="RefSeq" id="WP_110432871.1">
    <property type="nucleotide sequence ID" value="NZ_QGLR01000008.1"/>
</dbReference>
<dbReference type="GO" id="GO:0030145">
    <property type="term" value="F:manganese ion binding"/>
    <property type="evidence" value="ECO:0007669"/>
    <property type="project" value="UniProtKB-UniRule"/>
</dbReference>
<evidence type="ECO:0000256" key="3">
    <source>
        <dbReference type="ARBA" id="ARBA00023211"/>
    </source>
</evidence>
<feature type="domain" description="L-arabinose isomerase C-terminal" evidence="8">
    <location>
        <begin position="328"/>
        <end position="473"/>
    </location>
</feature>
<dbReference type="InterPro" id="IPR055389">
    <property type="entry name" value="AraA_N"/>
</dbReference>
<comment type="cofactor">
    <cofactor evidence="6">
        <name>Mn(2+)</name>
        <dbReference type="ChEBI" id="CHEBI:29035"/>
    </cofactor>
    <text evidence="6">Binds 1 Mn(2+) ion per subunit.</text>
</comment>
<comment type="caution">
    <text evidence="10">The sequence shown here is derived from an EMBL/GenBank/DDBJ whole genome shotgun (WGS) entry which is preliminary data.</text>
</comment>
<keyword evidence="4 6" id="KW-0413">Isomerase</keyword>
<proteinExistence type="inferred from homology"/>
<dbReference type="EMBL" id="QGLR01000008">
    <property type="protein sequence ID" value="PXZ07873.1"/>
    <property type="molecule type" value="Genomic_DNA"/>
</dbReference>
<feature type="domain" description="L-arabinose isomerase N-terminal" evidence="7">
    <location>
        <begin position="8"/>
        <end position="172"/>
    </location>
</feature>
<evidence type="ECO:0000256" key="1">
    <source>
        <dbReference type="ARBA" id="ARBA00022723"/>
    </source>
</evidence>
<dbReference type="Pfam" id="PF02610">
    <property type="entry name" value="AraA_N"/>
    <property type="match status" value="1"/>
</dbReference>
<dbReference type="STRING" id="1196095.GAPWK_2010"/>
<protein>
    <recommendedName>
        <fullName evidence="6">L-arabinose isomerase</fullName>
        <ecNumber evidence="6">5.3.1.4</ecNumber>
    </recommendedName>
</protein>
<dbReference type="PIRSF" id="PIRSF001478">
    <property type="entry name" value="L-ara_isomerase"/>
    <property type="match status" value="1"/>
</dbReference>
<feature type="binding site" evidence="6">
    <location>
        <position position="451"/>
    </location>
    <ligand>
        <name>Mn(2+)</name>
        <dbReference type="ChEBI" id="CHEBI:29035"/>
    </ligand>
</feature>
<dbReference type="GO" id="GO:0008733">
    <property type="term" value="F:L-arabinose isomerase activity"/>
    <property type="evidence" value="ECO:0007669"/>
    <property type="project" value="UniProtKB-UniRule"/>
</dbReference>
<dbReference type="InterPro" id="IPR009015">
    <property type="entry name" value="Fucose_isomerase_N/cen_sf"/>
</dbReference>
<comment type="catalytic activity">
    <reaction evidence="6">
        <text>beta-L-arabinopyranose = L-ribulose</text>
        <dbReference type="Rhea" id="RHEA:14821"/>
        <dbReference type="ChEBI" id="CHEBI:16880"/>
        <dbReference type="ChEBI" id="CHEBI:40886"/>
        <dbReference type="EC" id="5.3.1.4"/>
    </reaction>
</comment>
<dbReference type="Gene3D" id="3.40.50.10940">
    <property type="match status" value="1"/>
</dbReference>
<dbReference type="GO" id="GO:0005829">
    <property type="term" value="C:cytosol"/>
    <property type="evidence" value="ECO:0007669"/>
    <property type="project" value="TreeGrafter"/>
</dbReference>
<dbReference type="HAMAP" id="MF_00519">
    <property type="entry name" value="Arabinose_Isome"/>
    <property type="match status" value="1"/>
</dbReference>
<dbReference type="UniPathway" id="UPA00145">
    <property type="reaction ID" value="UER00565"/>
</dbReference>
<dbReference type="InterPro" id="IPR003762">
    <property type="entry name" value="Lara_isomerase"/>
</dbReference>
<dbReference type="CDD" id="cd03557">
    <property type="entry name" value="L-arabinose_isomerase"/>
    <property type="match status" value="1"/>
</dbReference>
<evidence type="ECO:0000259" key="8">
    <source>
        <dbReference type="Pfam" id="PF11762"/>
    </source>
</evidence>
<evidence type="ECO:0000313" key="10">
    <source>
        <dbReference type="EMBL" id="PXZ07873.1"/>
    </source>
</evidence>
<organism evidence="10 11">
    <name type="scientific">Gilliamella apicola</name>
    <dbReference type="NCBI Taxonomy" id="1196095"/>
    <lineage>
        <taxon>Bacteria</taxon>
        <taxon>Pseudomonadati</taxon>
        <taxon>Pseudomonadota</taxon>
        <taxon>Gammaproteobacteria</taxon>
        <taxon>Orbales</taxon>
        <taxon>Orbaceae</taxon>
        <taxon>Gilliamella</taxon>
    </lineage>
</organism>
<comment type="function">
    <text evidence="6">Catalyzes the conversion of L-arabinose to L-ribulose.</text>
</comment>
<dbReference type="SUPFAM" id="SSF53743">
    <property type="entry name" value="FucI/AraA N-terminal and middle domains"/>
    <property type="match status" value="1"/>
</dbReference>
<keyword evidence="5 6" id="KW-0119">Carbohydrate metabolism</keyword>
<feature type="binding site" evidence="6">
    <location>
        <position position="333"/>
    </location>
    <ligand>
        <name>Mn(2+)</name>
        <dbReference type="ChEBI" id="CHEBI:29035"/>
    </ligand>
</feature>
<dbReference type="Pfam" id="PF24856">
    <property type="entry name" value="AraA_central"/>
    <property type="match status" value="1"/>
</dbReference>
<keyword evidence="11" id="KW-1185">Reference proteome</keyword>
<dbReference type="OrthoDB" id="9765600at2"/>
<dbReference type="Pfam" id="PF11762">
    <property type="entry name" value="Arabinose_Iso_C"/>
    <property type="match status" value="1"/>
</dbReference>
<dbReference type="InterPro" id="IPR055390">
    <property type="entry name" value="AraA_central"/>
</dbReference>
<keyword evidence="2 6" id="KW-0054">Arabinose catabolism</keyword>
<dbReference type="PANTHER" id="PTHR38464:SF1">
    <property type="entry name" value="L-ARABINOSE ISOMERASE"/>
    <property type="match status" value="1"/>
</dbReference>
<evidence type="ECO:0000313" key="11">
    <source>
        <dbReference type="Proteomes" id="UP000247932"/>
    </source>
</evidence>
<accession>A0A2V4E5N0</accession>
<keyword evidence="3 6" id="KW-0464">Manganese</keyword>
<dbReference type="InterPro" id="IPR038583">
    <property type="entry name" value="AraA_N_sf"/>
</dbReference>
<evidence type="ECO:0000256" key="4">
    <source>
        <dbReference type="ARBA" id="ARBA00023235"/>
    </source>
</evidence>
<keyword evidence="1 6" id="KW-0479">Metal-binding</keyword>